<keyword evidence="2" id="KW-0560">Oxidoreductase</keyword>
<sequence>MKIVYLVGSASASSINRQLANTLVELAPEGVEMVEAEIKDLPHYNRDYDAAYPEVAVKFKELLASADGVLFITPEHNRMFSALLHNAIEWSSRPWGQWSLAGKPVAVTGAAPSGVGTALAQSHLRSTLLFFDPKLMTQPEAYIDATRTGQLEDGVITNETSREIIANFIAAFAQFIEDNK</sequence>
<dbReference type="AlphaFoldDB" id="A0A0W1KJP4"/>
<dbReference type="Proteomes" id="UP000054404">
    <property type="component" value="Unassembled WGS sequence"/>
</dbReference>
<feature type="domain" description="NADPH-dependent FMN reductase-like" evidence="1">
    <location>
        <begin position="1"/>
        <end position="141"/>
    </location>
</feature>
<protein>
    <submittedName>
        <fullName evidence="2">NADPH azoreductase</fullName>
        <ecNumber evidence="2">1.7.1.6</ecNumber>
    </submittedName>
</protein>
<dbReference type="EMBL" id="LNIZ01000005">
    <property type="protein sequence ID" value="KTF03839.1"/>
    <property type="molecule type" value="Genomic_DNA"/>
</dbReference>
<gene>
    <name evidence="2" type="primary">azr</name>
    <name evidence="2" type="ORF">AQZ59_01167</name>
</gene>
<accession>A0A0W1KJP4</accession>
<keyword evidence="3" id="KW-1185">Reference proteome</keyword>
<evidence type="ECO:0000259" key="1">
    <source>
        <dbReference type="Pfam" id="PF03358"/>
    </source>
</evidence>
<dbReference type="GO" id="GO:0010181">
    <property type="term" value="F:FMN binding"/>
    <property type="evidence" value="ECO:0007669"/>
    <property type="project" value="TreeGrafter"/>
</dbReference>
<comment type="caution">
    <text evidence="2">The sequence shown here is derived from an EMBL/GenBank/DDBJ whole genome shotgun (WGS) entry which is preliminary data.</text>
</comment>
<dbReference type="Pfam" id="PF03358">
    <property type="entry name" value="FMN_red"/>
    <property type="match status" value="1"/>
</dbReference>
<dbReference type="EC" id="1.7.1.6" evidence="2"/>
<proteinExistence type="predicted"/>
<dbReference type="GO" id="GO:0050446">
    <property type="term" value="F:azobenzene reductase (NADP+) activity"/>
    <property type="evidence" value="ECO:0007669"/>
    <property type="project" value="UniProtKB-EC"/>
</dbReference>
<dbReference type="InterPro" id="IPR029039">
    <property type="entry name" value="Flavoprotein-like_sf"/>
</dbReference>
<dbReference type="PATRIC" id="fig|59561.3.peg.1160"/>
<dbReference type="SUPFAM" id="SSF52218">
    <property type="entry name" value="Flavoproteins"/>
    <property type="match status" value="1"/>
</dbReference>
<dbReference type="InterPro" id="IPR050712">
    <property type="entry name" value="NAD(P)H-dep_reductase"/>
</dbReference>
<dbReference type="Gene3D" id="3.40.50.360">
    <property type="match status" value="1"/>
</dbReference>
<evidence type="ECO:0000313" key="2">
    <source>
        <dbReference type="EMBL" id="KTF03839.1"/>
    </source>
</evidence>
<dbReference type="RefSeq" id="WP_062613725.1">
    <property type="nucleotide sequence ID" value="NZ_CALTZF010000011.1"/>
</dbReference>
<evidence type="ECO:0000313" key="3">
    <source>
        <dbReference type="Proteomes" id="UP000054404"/>
    </source>
</evidence>
<dbReference type="InterPro" id="IPR005025">
    <property type="entry name" value="FMN_Rdtase-like_dom"/>
</dbReference>
<dbReference type="OrthoDB" id="9812295at2"/>
<name>A0A0W1KJP4_9ACTO</name>
<dbReference type="PANTHER" id="PTHR30543">
    <property type="entry name" value="CHROMATE REDUCTASE"/>
    <property type="match status" value="1"/>
</dbReference>
<dbReference type="PANTHER" id="PTHR30543:SF21">
    <property type="entry name" value="NAD(P)H-DEPENDENT FMN REDUCTASE LOT6"/>
    <property type="match status" value="1"/>
</dbReference>
<dbReference type="STRING" id="59561.AQZ59_01167"/>
<organism evidence="2 3">
    <name type="scientific">Trueperella bernardiae</name>
    <dbReference type="NCBI Taxonomy" id="59561"/>
    <lineage>
        <taxon>Bacteria</taxon>
        <taxon>Bacillati</taxon>
        <taxon>Actinomycetota</taxon>
        <taxon>Actinomycetes</taxon>
        <taxon>Actinomycetales</taxon>
        <taxon>Actinomycetaceae</taxon>
        <taxon>Trueperella</taxon>
    </lineage>
</organism>
<reference evidence="2 3" key="1">
    <citation type="submission" date="2015-11" db="EMBL/GenBank/DDBJ databases">
        <title>Draft Genome Sequence of the Type Strain Trueperella bernardiae LCDC 89-0504T, Isolated from Blood Culture.</title>
        <authorList>
            <person name="Bernier A.-M."/>
            <person name="Bernard K."/>
        </authorList>
    </citation>
    <scope>NUCLEOTIDE SEQUENCE [LARGE SCALE GENOMIC DNA]</scope>
    <source>
        <strain evidence="2 3">LCDC 89-0504</strain>
    </source>
</reference>
<dbReference type="GO" id="GO:0005829">
    <property type="term" value="C:cytosol"/>
    <property type="evidence" value="ECO:0007669"/>
    <property type="project" value="TreeGrafter"/>
</dbReference>